<feature type="chain" id="PRO_5022179691" description="Secreted protein" evidence="1">
    <location>
        <begin position="21"/>
        <end position="288"/>
    </location>
</feature>
<dbReference type="OrthoDB" id="7432206at2"/>
<comment type="caution">
    <text evidence="2">The sequence shown here is derived from an EMBL/GenBank/DDBJ whole genome shotgun (WGS) entry which is preliminary data.</text>
</comment>
<organism evidence="2 3">
    <name type="scientific">Zymomonas mobilis</name>
    <dbReference type="NCBI Taxonomy" id="542"/>
    <lineage>
        <taxon>Bacteria</taxon>
        <taxon>Pseudomonadati</taxon>
        <taxon>Pseudomonadota</taxon>
        <taxon>Alphaproteobacteria</taxon>
        <taxon>Sphingomonadales</taxon>
        <taxon>Zymomonadaceae</taxon>
        <taxon>Zymomonas</taxon>
    </lineage>
</organism>
<protein>
    <recommendedName>
        <fullName evidence="4">Secreted protein</fullName>
    </recommendedName>
</protein>
<gene>
    <name evidence="2" type="ORF">FBY58_0092</name>
</gene>
<accession>A0A542VZ01</accession>
<keyword evidence="1" id="KW-0732">Signal</keyword>
<feature type="signal peptide" evidence="1">
    <location>
        <begin position="1"/>
        <end position="20"/>
    </location>
</feature>
<evidence type="ECO:0000313" key="2">
    <source>
        <dbReference type="EMBL" id="TQL16556.1"/>
    </source>
</evidence>
<reference evidence="2 3" key="1">
    <citation type="submission" date="2019-06" db="EMBL/GenBank/DDBJ databases">
        <title>Genome sequencing of Zymomonas mobilis strains for genetic engineering and biofuel applications.</title>
        <authorList>
            <person name="Teravest M."/>
        </authorList>
    </citation>
    <scope>NUCLEOTIDE SEQUENCE [LARGE SCALE GENOMIC DNA]</scope>
    <source>
        <strain evidence="2 3">AN0101</strain>
    </source>
</reference>
<evidence type="ECO:0008006" key="4">
    <source>
        <dbReference type="Google" id="ProtNLM"/>
    </source>
</evidence>
<name>A0A542VZ01_ZYMMB</name>
<dbReference type="EMBL" id="VFOF01000001">
    <property type="protein sequence ID" value="TQL16556.1"/>
    <property type="molecule type" value="Genomic_DNA"/>
</dbReference>
<dbReference type="Proteomes" id="UP000316887">
    <property type="component" value="Unassembled WGS sequence"/>
</dbReference>
<sequence>MKINPFILAALMGCSMPVLAETLNNESVVTLTNTGLGDEAIVAKIKNSDANYDLSTDQLIALRRRGVSSPVLAAMLEKSAPKAAAMSMDSPDPMVPHSPGVYLFNAHSVPPKMRYMESTVTNQAKTGGVWGYALTSGIASMSIKASIQNEHALNRTDDEQPVFYFFFDEANNQQAASTWSAGTQATVNSPNAFTLIKMQSKSGKNGHREIRVGSRNIGGAKSGVMDKDQIPFDFEMVRAGVYKVTPKYALKPGEYGFLYEMTSNGAKGALSGRIFDFSVMADRDLDKN</sequence>
<dbReference type="RefSeq" id="WP_141918880.1">
    <property type="nucleotide sequence ID" value="NZ_VFOF01000001.1"/>
</dbReference>
<dbReference type="AlphaFoldDB" id="A0A542VZ01"/>
<evidence type="ECO:0000256" key="1">
    <source>
        <dbReference type="SAM" id="SignalP"/>
    </source>
</evidence>
<proteinExistence type="predicted"/>
<evidence type="ECO:0000313" key="3">
    <source>
        <dbReference type="Proteomes" id="UP000316887"/>
    </source>
</evidence>